<dbReference type="EMBL" id="SRZC01000014">
    <property type="protein sequence ID" value="TGX81740.1"/>
    <property type="molecule type" value="Genomic_DNA"/>
</dbReference>
<protein>
    <submittedName>
        <fullName evidence="1">Dihydrodipicolinate synthase family protein</fullName>
    </submittedName>
</protein>
<organism evidence="1 2">
    <name type="scientific">Palleniella muris</name>
    <dbReference type="NCBI Taxonomy" id="3038145"/>
    <lineage>
        <taxon>Bacteria</taxon>
        <taxon>Pseudomonadati</taxon>
        <taxon>Bacteroidota</taxon>
        <taxon>Bacteroidia</taxon>
        <taxon>Bacteroidales</taxon>
        <taxon>Prevotellaceae</taxon>
        <taxon>Palleniella</taxon>
    </lineage>
</organism>
<dbReference type="Proteomes" id="UP000308886">
    <property type="component" value="Unassembled WGS sequence"/>
</dbReference>
<gene>
    <name evidence="1" type="ORF">E5358_09420</name>
</gene>
<sequence>MIDLMKTPLSGIVPPLVTPLVDNETVDVPSLERLIEHLIAGGVHGLFVLGTTGEEQSLSFSVREQMIRESCRINNGRLPILVCITETSIVEAVNLANIAKECGADGLVSAPPYYFATGQPELAQFYEELVPQLPLPVFLYNMPSHVKVNFAPETVARLAKMKQVVGLKDSSANGVYFQSVMYEARKVNPDFMMFCGPEEMTGECVMMGANGGVNGGANMFPELYVAMYNAAKEKDVEKLVELQSIIMQISRTIYTIGRHGSSYLKGLKCACQQLGVIDDDFVASPFYKFDKPERDKVTIALAKLNMEHGKLKL</sequence>
<evidence type="ECO:0000313" key="1">
    <source>
        <dbReference type="EMBL" id="TGX81740.1"/>
    </source>
</evidence>
<accession>A0AC61QPG6</accession>
<reference evidence="1" key="1">
    <citation type="submission" date="2019-04" db="EMBL/GenBank/DDBJ databases">
        <title>Microbes associate with the intestines of laboratory mice.</title>
        <authorList>
            <person name="Navarre W."/>
            <person name="Wong E."/>
            <person name="Huang K."/>
            <person name="Tropini C."/>
            <person name="Ng K."/>
            <person name="Yu B."/>
        </authorList>
    </citation>
    <scope>NUCLEOTIDE SEQUENCE</scope>
    <source>
        <strain evidence="1">NM73_A23</strain>
    </source>
</reference>
<name>A0AC61QPG6_9BACT</name>
<proteinExistence type="predicted"/>
<comment type="caution">
    <text evidence="1">The sequence shown here is derived from an EMBL/GenBank/DDBJ whole genome shotgun (WGS) entry which is preliminary data.</text>
</comment>
<evidence type="ECO:0000313" key="2">
    <source>
        <dbReference type="Proteomes" id="UP000308886"/>
    </source>
</evidence>
<keyword evidence="2" id="KW-1185">Reference proteome</keyword>